<dbReference type="SMART" id="SM00065">
    <property type="entry name" value="GAF"/>
    <property type="match status" value="2"/>
</dbReference>
<dbReference type="InterPro" id="IPR029016">
    <property type="entry name" value="GAF-like_dom_sf"/>
</dbReference>
<comment type="similarity">
    <text evidence="3">In the N-terminal section; belongs to the phytochrome family.</text>
</comment>
<dbReference type="RefSeq" id="WP_008052791.1">
    <property type="nucleotide sequence ID" value="NZ_FO818640.1"/>
</dbReference>
<dbReference type="NCBIfam" id="TIGR00229">
    <property type="entry name" value="sensory_box"/>
    <property type="match status" value="4"/>
</dbReference>
<dbReference type="InterPro" id="IPR003661">
    <property type="entry name" value="HisK_dim/P_dom"/>
</dbReference>
<comment type="catalytic activity">
    <reaction evidence="1">
        <text>ATP + protein L-histidine = ADP + protein N-phospho-L-histidine.</text>
        <dbReference type="EC" id="2.7.13.3"/>
    </reaction>
</comment>
<dbReference type="Pfam" id="PF08447">
    <property type="entry name" value="PAS_3"/>
    <property type="match status" value="4"/>
</dbReference>
<dbReference type="PRINTS" id="PR00344">
    <property type="entry name" value="BCTRLSENSOR"/>
</dbReference>
<feature type="domain" description="Response regulatory" evidence="17">
    <location>
        <begin position="1168"/>
        <end position="1283"/>
    </location>
</feature>
<dbReference type="InterPro" id="IPR036890">
    <property type="entry name" value="HATPase_C_sf"/>
</dbReference>
<dbReference type="InterPro" id="IPR005467">
    <property type="entry name" value="His_kinase_dom"/>
</dbReference>
<dbReference type="SMART" id="SM00086">
    <property type="entry name" value="PAC"/>
    <property type="match status" value="4"/>
</dbReference>
<evidence type="ECO:0000256" key="6">
    <source>
        <dbReference type="ARBA" id="ARBA00022679"/>
    </source>
</evidence>
<comment type="subcellular location">
    <subcellularLocation>
        <location evidence="2">Membrane</location>
    </subcellularLocation>
</comment>
<dbReference type="PROSITE" id="PS50109">
    <property type="entry name" value="HIS_KIN"/>
    <property type="match status" value="1"/>
</dbReference>
<dbReference type="InterPro" id="IPR001789">
    <property type="entry name" value="Sig_transdc_resp-reg_receiver"/>
</dbReference>
<dbReference type="InterPro" id="IPR004358">
    <property type="entry name" value="Sig_transdc_His_kin-like_C"/>
</dbReference>
<dbReference type="Proteomes" id="UP000032946">
    <property type="component" value="Chromosome"/>
</dbReference>
<dbReference type="PANTHER" id="PTHR43304">
    <property type="entry name" value="PHYTOCHROME-LIKE PROTEIN CPH1"/>
    <property type="match status" value="1"/>
</dbReference>
<dbReference type="InterPro" id="IPR052162">
    <property type="entry name" value="Sensor_kinase/Photoreceptor"/>
</dbReference>
<feature type="domain" description="PAC" evidence="19">
    <location>
        <begin position="271"/>
        <end position="323"/>
    </location>
</feature>
<keyword evidence="21" id="KW-1185">Reference proteome</keyword>
<dbReference type="SMART" id="SM00091">
    <property type="entry name" value="PAS"/>
    <property type="match status" value="4"/>
</dbReference>
<feature type="domain" description="PAS" evidence="18">
    <location>
        <begin position="324"/>
        <end position="394"/>
    </location>
</feature>
<organism evidence="20 21">
    <name type="scientific">Limnospira indica PCC 8005</name>
    <dbReference type="NCBI Taxonomy" id="376219"/>
    <lineage>
        <taxon>Bacteria</taxon>
        <taxon>Bacillati</taxon>
        <taxon>Cyanobacteriota</taxon>
        <taxon>Cyanophyceae</taxon>
        <taxon>Oscillatoriophycideae</taxon>
        <taxon>Oscillatoriales</taxon>
        <taxon>Sirenicapillariaceae</taxon>
        <taxon>Limnospira</taxon>
    </lineage>
</organism>
<evidence type="ECO:0000256" key="11">
    <source>
        <dbReference type="ARBA" id="ARBA00023136"/>
    </source>
</evidence>
<feature type="domain" description="PAS" evidence="18">
    <location>
        <begin position="574"/>
        <end position="646"/>
    </location>
</feature>
<keyword evidence="10" id="KW-0902">Two-component regulatory system</keyword>
<evidence type="ECO:0000259" key="16">
    <source>
        <dbReference type="PROSITE" id="PS50109"/>
    </source>
</evidence>
<feature type="domain" description="Phytochrome chromophore attachment site" evidence="15">
    <location>
        <begin position="34"/>
        <end position="166"/>
    </location>
</feature>
<dbReference type="Pfam" id="PF02518">
    <property type="entry name" value="HATPase_c"/>
    <property type="match status" value="1"/>
</dbReference>
<dbReference type="PROSITE" id="PS50113">
    <property type="entry name" value="PAC"/>
    <property type="match status" value="3"/>
</dbReference>
<dbReference type="Pfam" id="PF00072">
    <property type="entry name" value="Response_reg"/>
    <property type="match status" value="1"/>
</dbReference>
<evidence type="ECO:0000259" key="18">
    <source>
        <dbReference type="PROSITE" id="PS50112"/>
    </source>
</evidence>
<evidence type="ECO:0000256" key="5">
    <source>
        <dbReference type="ARBA" id="ARBA00022553"/>
    </source>
</evidence>
<dbReference type="SMART" id="SM00387">
    <property type="entry name" value="HATPase_c"/>
    <property type="match status" value="1"/>
</dbReference>
<dbReference type="SUPFAM" id="SSF55781">
    <property type="entry name" value="GAF domain-like"/>
    <property type="match status" value="2"/>
</dbReference>
<dbReference type="GO" id="GO:0000155">
    <property type="term" value="F:phosphorelay sensor kinase activity"/>
    <property type="evidence" value="ECO:0007669"/>
    <property type="project" value="InterPro"/>
</dbReference>
<evidence type="ECO:0000259" key="17">
    <source>
        <dbReference type="PROSITE" id="PS50110"/>
    </source>
</evidence>
<dbReference type="InterPro" id="IPR003018">
    <property type="entry name" value="GAF"/>
</dbReference>
<dbReference type="InterPro" id="IPR000700">
    <property type="entry name" value="PAS-assoc_C"/>
</dbReference>
<evidence type="ECO:0000256" key="1">
    <source>
        <dbReference type="ARBA" id="ARBA00000085"/>
    </source>
</evidence>
<feature type="domain" description="PAC" evidence="19">
    <location>
        <begin position="649"/>
        <end position="701"/>
    </location>
</feature>
<dbReference type="PANTHER" id="PTHR43304:SF1">
    <property type="entry name" value="PAC DOMAIN-CONTAINING PROTEIN"/>
    <property type="match status" value="1"/>
</dbReference>
<dbReference type="EC" id="2.7.13.3" evidence="4"/>
<dbReference type="GO" id="GO:0016020">
    <property type="term" value="C:membrane"/>
    <property type="evidence" value="ECO:0007669"/>
    <property type="project" value="UniProtKB-SubCell"/>
</dbReference>
<feature type="domain" description="Histidine kinase" evidence="16">
    <location>
        <begin position="918"/>
        <end position="1143"/>
    </location>
</feature>
<dbReference type="SUPFAM" id="SSF55874">
    <property type="entry name" value="ATPase domain of HSP90 chaperone/DNA topoisomerase II/histidine kinase"/>
    <property type="match status" value="1"/>
</dbReference>
<dbReference type="InterPro" id="IPR036097">
    <property type="entry name" value="HisK_dim/P_sf"/>
</dbReference>
<dbReference type="SUPFAM" id="SSF55785">
    <property type="entry name" value="PYP-like sensor domain (PAS domain)"/>
    <property type="match status" value="4"/>
</dbReference>
<proteinExistence type="inferred from homology"/>
<dbReference type="InterPro" id="IPR011006">
    <property type="entry name" value="CheY-like_superfamily"/>
</dbReference>
<gene>
    <name evidence="20" type="ORF">ARTHRO_41148</name>
</gene>
<dbReference type="Gene3D" id="3.30.565.10">
    <property type="entry name" value="Histidine kinase-like ATPase, C-terminal domain"/>
    <property type="match status" value="1"/>
</dbReference>
<dbReference type="InterPro" id="IPR001610">
    <property type="entry name" value="PAC"/>
</dbReference>
<evidence type="ECO:0000256" key="10">
    <source>
        <dbReference type="ARBA" id="ARBA00023012"/>
    </source>
</evidence>
<dbReference type="InterPro" id="IPR035965">
    <property type="entry name" value="PAS-like_dom_sf"/>
</dbReference>
<dbReference type="SMART" id="SM00448">
    <property type="entry name" value="REC"/>
    <property type="match status" value="1"/>
</dbReference>
<dbReference type="PROSITE" id="PS50110">
    <property type="entry name" value="RESPONSE_REGULATORY"/>
    <property type="match status" value="1"/>
</dbReference>
<evidence type="ECO:0000256" key="14">
    <source>
        <dbReference type="PROSITE-ProRule" id="PRU00169"/>
    </source>
</evidence>
<evidence type="ECO:0000259" key="19">
    <source>
        <dbReference type="PROSITE" id="PS50113"/>
    </source>
</evidence>
<evidence type="ECO:0000259" key="15">
    <source>
        <dbReference type="PROSITE" id="PS50046"/>
    </source>
</evidence>
<dbReference type="Gene3D" id="3.40.50.2300">
    <property type="match status" value="1"/>
</dbReference>
<feature type="domain" description="PAS" evidence="18">
    <location>
        <begin position="444"/>
        <end position="516"/>
    </location>
</feature>
<dbReference type="CDD" id="cd00082">
    <property type="entry name" value="HisKA"/>
    <property type="match status" value="1"/>
</dbReference>
<accession>A0A9P1KI12</accession>
<dbReference type="FunFam" id="1.10.287.130:FF:000038">
    <property type="entry name" value="Sensory transduction histidine kinase"/>
    <property type="match status" value="1"/>
</dbReference>
<dbReference type="Gene3D" id="3.30.450.20">
    <property type="entry name" value="PAS domain"/>
    <property type="match status" value="4"/>
</dbReference>
<protein>
    <recommendedName>
        <fullName evidence="13">Circadian input-output histidine kinase CikA</fullName>
        <ecNumber evidence="4">2.7.13.3</ecNumber>
    </recommendedName>
</protein>
<dbReference type="SMART" id="SM00388">
    <property type="entry name" value="HisKA"/>
    <property type="match status" value="1"/>
</dbReference>
<feature type="modified residue" description="4-aspartylphosphate" evidence="14">
    <location>
        <position position="1217"/>
    </location>
</feature>
<dbReference type="Pfam" id="PF01590">
    <property type="entry name" value="GAF"/>
    <property type="match status" value="2"/>
</dbReference>
<dbReference type="Gene3D" id="3.30.450.40">
    <property type="match status" value="2"/>
</dbReference>
<evidence type="ECO:0000256" key="3">
    <source>
        <dbReference type="ARBA" id="ARBA00006402"/>
    </source>
</evidence>
<evidence type="ECO:0000256" key="7">
    <source>
        <dbReference type="ARBA" id="ARBA00022741"/>
    </source>
</evidence>
<evidence type="ECO:0000256" key="13">
    <source>
        <dbReference type="ARBA" id="ARBA00074306"/>
    </source>
</evidence>
<keyword evidence="8 20" id="KW-0418">Kinase</keyword>
<dbReference type="InterPro" id="IPR003594">
    <property type="entry name" value="HATPase_dom"/>
</dbReference>
<dbReference type="GO" id="GO:0005524">
    <property type="term" value="F:ATP binding"/>
    <property type="evidence" value="ECO:0007669"/>
    <property type="project" value="UniProtKB-KW"/>
</dbReference>
<name>A0A9P1KI12_9CYAN</name>
<dbReference type="PROSITE" id="PS50112">
    <property type="entry name" value="PAS"/>
    <property type="match status" value="4"/>
</dbReference>
<feature type="domain" description="PAS" evidence="18">
    <location>
        <begin position="193"/>
        <end position="268"/>
    </location>
</feature>
<evidence type="ECO:0000256" key="2">
    <source>
        <dbReference type="ARBA" id="ARBA00004370"/>
    </source>
</evidence>
<keyword evidence="5 14" id="KW-0597">Phosphoprotein</keyword>
<feature type="domain" description="PAC" evidence="19">
    <location>
        <begin position="520"/>
        <end position="573"/>
    </location>
</feature>
<keyword evidence="9" id="KW-0067">ATP-binding</keyword>
<sequence>MNAQILAHSRELTTATPRENLLFKIANQMVNFANLNTIFDTVVTELSELLQSDRTLICPLEADGIVHIRAASFSDIRTVISQEDIAEIFWKYHELIDEVMAIADIYQTHLGDDYIEFMARLQVRASLRVPIWVSGDIWGYLIVHQCSHSRNWLPEEIDLLNMISVNLAIAIQQATLVEKAQTFNSNTLNPQYSEVSFRALLANLPGAIYRCACDEFWTMKFISNAIEDICGYRPDEIINNRVISYNEIIHPDDQKTVTAKILPALYAQESFIVEYRVIHRDGSIHWVYEKGRGKFDTQGNLIGIDGAIFDITDRQNTELALHQKTEELDRFFSIALDLLCIADVEGRFLRLNQQWEISLGYPLEELEGRLFIEFVHPDDVQPSLDHISNLCQQNSVLNFVNRYQAKDGSYRWIEWRSTPVGDRIYAAARDITNRKKAEIALQESEQRWQFALEGNGDGVWDWNVETNQVYFSRRWKEILGFRAEEISDNLEEWEKLIHPDDKLQVFDILHKHLNGETEQYISEHRIKCKDGHYKWILDRGRVMYRSLDGKPLRVIGTKTDISDRKKNELALKESEEKFRQLAENIHQVFFINSATGEMIYVSPAYEEIWQQSRDSLYKNPSSWLMSVHPEDRDGMAEALNKQISLGIPFNQTYRIVRPNGSIRWINCHAFPVRDSQGNIYRYTGIAEDITHRKRIENTLHNQLLKTLIIQKITDNIRQSLDVQEIFTTAVAEIGKAFKVNCCLIHTYQKYPFPHGNLVAKYSQHPCNLLGDLKESVTFDNDPYIEYLVEQERAISSHKSDCLIKLSEIHLTSPLLQTKEYFKESDNLKSMLAIATFYHGQPNGIISLHQCDHNRVWTLDEIELLEAVARQLGIAIAHAQLLSQEKEQRQELTYKNIKLKKMTQEAKAANRAKSEFLANMSHEIRTPMNAVLGFTDLLQSTITDPKATSYIKAIASSGRTLLALINDILDLSKIEAGKLQLHYEPVNIRTVINEIEHIFEQKASEKNLNLEVEVDPKLPYSIMTDEVRLRQILFNIVGNSIKFTEFGSVRITASCSQLKPNHPYNSIDLKIAITDTGIGISREDQHKIFDSFTQSEGQSNRKYGGTGLGLTITERLVHLLGGSIHLESERDQGSTFTVDLPDVKIATETTILSPLIALDENLQPFEPATILVADDVRSHRDLLAEYFANTYHKILSAKDGEEAIRLAQIYQPDIIFMDLRMPRMDGREATQFLKHNELTSHIPIVLLTASPQHRNEQDLRQLCDGFLSKPVTKSQIVAELKKFLNHAELTDKIDEQPSEKVSLKPVRLTELAAKLRQEVEVNLPHLQETLVAREIKQFMQNLEMLAEEHQSTVLLDYVETLKQQLEDFDWDNIPKTVAKFAEIPEQLIRDNG</sequence>
<evidence type="ECO:0000256" key="12">
    <source>
        <dbReference type="ARBA" id="ARBA00023306"/>
    </source>
</evidence>
<dbReference type="CDD" id="cd00130">
    <property type="entry name" value="PAS"/>
    <property type="match status" value="4"/>
</dbReference>
<evidence type="ECO:0000256" key="4">
    <source>
        <dbReference type="ARBA" id="ARBA00012438"/>
    </source>
</evidence>
<dbReference type="InterPro" id="IPR016132">
    <property type="entry name" value="Phyto_chromo_attachment"/>
</dbReference>
<evidence type="ECO:0000313" key="21">
    <source>
        <dbReference type="Proteomes" id="UP000032946"/>
    </source>
</evidence>
<dbReference type="Gene3D" id="1.10.287.130">
    <property type="match status" value="1"/>
</dbReference>
<dbReference type="InterPro" id="IPR000014">
    <property type="entry name" value="PAS"/>
</dbReference>
<dbReference type="InterPro" id="IPR013655">
    <property type="entry name" value="PAS_fold_3"/>
</dbReference>
<dbReference type="CDD" id="cd16922">
    <property type="entry name" value="HATPase_EvgS-ArcB-TorS-like"/>
    <property type="match status" value="1"/>
</dbReference>
<evidence type="ECO:0000256" key="8">
    <source>
        <dbReference type="ARBA" id="ARBA00022777"/>
    </source>
</evidence>
<dbReference type="SUPFAM" id="SSF52172">
    <property type="entry name" value="CheY-like"/>
    <property type="match status" value="1"/>
</dbReference>
<dbReference type="EMBL" id="FO818640">
    <property type="protein sequence ID" value="CDM96739.1"/>
    <property type="molecule type" value="Genomic_DNA"/>
</dbReference>
<dbReference type="FunFam" id="3.30.565.10:FF:000010">
    <property type="entry name" value="Sensor histidine kinase RcsC"/>
    <property type="match status" value="1"/>
</dbReference>
<dbReference type="PROSITE" id="PS50046">
    <property type="entry name" value="PHYTOCHROME_2"/>
    <property type="match status" value="1"/>
</dbReference>
<keyword evidence="11" id="KW-0472">Membrane</keyword>
<keyword evidence="7" id="KW-0547">Nucleotide-binding</keyword>
<keyword evidence="6 20" id="KW-0808">Transferase</keyword>
<dbReference type="Pfam" id="PF00512">
    <property type="entry name" value="HisKA"/>
    <property type="match status" value="1"/>
</dbReference>
<evidence type="ECO:0000256" key="9">
    <source>
        <dbReference type="ARBA" id="ARBA00022840"/>
    </source>
</evidence>
<evidence type="ECO:0000313" key="20">
    <source>
        <dbReference type="EMBL" id="CDM96739.1"/>
    </source>
</evidence>
<reference evidence="20 21" key="1">
    <citation type="submission" date="2014-02" db="EMBL/GenBank/DDBJ databases">
        <authorList>
            <person name="Genoscope - CEA"/>
        </authorList>
    </citation>
    <scope>NUCLEOTIDE SEQUENCE [LARGE SCALE GENOMIC DNA]</scope>
    <source>
        <strain evidence="20 21">PCC 8005</strain>
    </source>
</reference>
<dbReference type="SUPFAM" id="SSF47384">
    <property type="entry name" value="Homodimeric domain of signal transducing histidine kinase"/>
    <property type="match status" value="1"/>
</dbReference>
<keyword evidence="12" id="KW-0131">Cell cycle</keyword>